<evidence type="ECO:0000256" key="1">
    <source>
        <dbReference type="SAM" id="Phobius"/>
    </source>
</evidence>
<dbReference type="AlphaFoldDB" id="E0XXC9"/>
<proteinExistence type="predicted"/>
<organism evidence="2">
    <name type="scientific">uncultured delta proteobacterium HF0070_15B21</name>
    <dbReference type="NCBI Taxonomy" id="710825"/>
    <lineage>
        <taxon>Bacteria</taxon>
        <taxon>Deltaproteobacteria</taxon>
        <taxon>environmental samples</taxon>
    </lineage>
</organism>
<name>E0XXC9_9DELT</name>
<keyword evidence="1" id="KW-0472">Membrane</keyword>
<reference evidence="2" key="1">
    <citation type="journal article" date="2011" name="Environ. Microbiol.">
        <title>Time-series analyses of Monterey Bay coastal microbial picoplankton using a 'genome proxy' microarray.</title>
        <authorList>
            <person name="Rich V.I."/>
            <person name="Pham V.D."/>
            <person name="Eppley J."/>
            <person name="Shi Y."/>
            <person name="DeLong E.F."/>
        </authorList>
    </citation>
    <scope>NUCLEOTIDE SEQUENCE</scope>
</reference>
<accession>E0XXC9</accession>
<keyword evidence="1" id="KW-0812">Transmembrane</keyword>
<feature type="transmembrane region" description="Helical" evidence="1">
    <location>
        <begin position="12"/>
        <end position="32"/>
    </location>
</feature>
<protein>
    <submittedName>
        <fullName evidence="2">Uncharacterized protein</fullName>
    </submittedName>
</protein>
<sequence>MVGMPLWLMRVFFLIYTPLVIGPILYILYYIVMRVRKTALPIEEDTSNLQVTKIESHYYRN</sequence>
<evidence type="ECO:0000313" key="2">
    <source>
        <dbReference type="EMBL" id="ADI19070.1"/>
    </source>
</evidence>
<keyword evidence="1" id="KW-1133">Transmembrane helix</keyword>
<dbReference type="EMBL" id="GU474909">
    <property type="protein sequence ID" value="ADI19070.1"/>
    <property type="molecule type" value="Genomic_DNA"/>
</dbReference>